<dbReference type="GO" id="GO:0003677">
    <property type="term" value="F:DNA binding"/>
    <property type="evidence" value="ECO:0007669"/>
    <property type="project" value="UniProtKB-KW"/>
</dbReference>
<evidence type="ECO:0000259" key="2">
    <source>
        <dbReference type="PROSITE" id="PS50995"/>
    </source>
</evidence>
<dbReference type="SUPFAM" id="SSF46785">
    <property type="entry name" value="Winged helix' DNA-binding domain"/>
    <property type="match status" value="1"/>
</dbReference>
<dbReference type="Gene3D" id="1.10.10.10">
    <property type="entry name" value="Winged helix-like DNA-binding domain superfamily/Winged helix DNA-binding domain"/>
    <property type="match status" value="1"/>
</dbReference>
<feature type="coiled-coil region" evidence="1">
    <location>
        <begin position="5"/>
        <end position="61"/>
    </location>
</feature>
<evidence type="ECO:0000256" key="1">
    <source>
        <dbReference type="SAM" id="Coils"/>
    </source>
</evidence>
<keyword evidence="4" id="KW-1185">Reference proteome</keyword>
<keyword evidence="1" id="KW-0175">Coiled coil</keyword>
<proteinExistence type="predicted"/>
<protein>
    <submittedName>
        <fullName evidence="3">Winged helix DNA-binding protein</fullName>
    </submittedName>
</protein>
<gene>
    <name evidence="3" type="ORF">MOO46_04820</name>
</gene>
<keyword evidence="3" id="KW-0238">DNA-binding</keyword>
<accession>A0ABY4PG68</accession>
<dbReference type="PROSITE" id="PS50995">
    <property type="entry name" value="HTH_MARR_2"/>
    <property type="match status" value="1"/>
</dbReference>
<dbReference type="EMBL" id="CP093362">
    <property type="protein sequence ID" value="UQS84577.1"/>
    <property type="molecule type" value="Genomic_DNA"/>
</dbReference>
<dbReference type="InterPro" id="IPR000835">
    <property type="entry name" value="HTH_MarR-typ"/>
</dbReference>
<name>A0ABY4PG68_9LACO</name>
<dbReference type="InterPro" id="IPR036390">
    <property type="entry name" value="WH_DNA-bd_sf"/>
</dbReference>
<sequence length="91" mass="10655">MKKILNLLNISKQALNVNIRELMKNDLITEVRDEKDKRIKILKLTTKGNKLNNEINEEQKNKIDALFKQADGSWEKVMIELSNEYKNGLNK</sequence>
<dbReference type="InterPro" id="IPR036388">
    <property type="entry name" value="WH-like_DNA-bd_sf"/>
</dbReference>
<dbReference type="Pfam" id="PF13463">
    <property type="entry name" value="HTH_27"/>
    <property type="match status" value="1"/>
</dbReference>
<evidence type="ECO:0000313" key="3">
    <source>
        <dbReference type="EMBL" id="UQS84577.1"/>
    </source>
</evidence>
<reference evidence="3 4" key="1">
    <citation type="journal article" date="2022" name="Int. J. Syst. Evol. Microbiol.">
        <title>Apilactobacillus apisilvae sp. nov., Nicolia spurrieriana gen. nov. sp. nov., Bombilactobacillus folatiphilus sp. nov. and Bombilactobacillus thymidiniphilus sp. nov., four new lactic acid bacterial isolates from stingless bees Tetragonula carbonaria and Austroplebeia australis.</title>
        <authorList>
            <person name="Oliphant S.A."/>
            <person name="Watson-Haigh N.S."/>
            <person name="Sumby K.M."/>
            <person name="Gardner J."/>
            <person name="Groom S."/>
            <person name="Jiranek V."/>
        </authorList>
    </citation>
    <scope>NUCLEOTIDE SEQUENCE [LARGE SCALE GENOMIC DNA]</scope>
    <source>
        <strain evidence="3 4">SG5_A10</strain>
    </source>
</reference>
<evidence type="ECO:0000313" key="4">
    <source>
        <dbReference type="Proteomes" id="UP000831859"/>
    </source>
</evidence>
<dbReference type="Proteomes" id="UP000831859">
    <property type="component" value="Chromosome"/>
</dbReference>
<organism evidence="3 4">
    <name type="scientific">Apilactobacillus apisilvae</name>
    <dbReference type="NCBI Taxonomy" id="2923364"/>
    <lineage>
        <taxon>Bacteria</taxon>
        <taxon>Bacillati</taxon>
        <taxon>Bacillota</taxon>
        <taxon>Bacilli</taxon>
        <taxon>Lactobacillales</taxon>
        <taxon>Lactobacillaceae</taxon>
        <taxon>Apilactobacillus</taxon>
    </lineage>
</organism>
<feature type="domain" description="HTH marR-type" evidence="2">
    <location>
        <begin position="1"/>
        <end position="91"/>
    </location>
</feature>